<dbReference type="RefSeq" id="WP_086157896.1">
    <property type="nucleotide sequence ID" value="NZ_CP021121.1"/>
</dbReference>
<name>A0A1W7CUH0_9ACTN</name>
<protein>
    <submittedName>
        <fullName evidence="2">Uncharacterized protein</fullName>
    </submittedName>
</protein>
<sequence length="146" mass="14876">MSFDEEWRGLQASARDELTRTRLNSGAGGGGDLEVHGQELTPVQEAAGSLADDLDRDGHVAQAPTEAAGAALRAPGLDTGSALADVAGRWQSQADALRDACLRIAGHIGETVHSHAAHELETVAALQRAGAVPASNPRLDALGGGA</sequence>
<gene>
    <name evidence="2" type="ORF">CAG99_05570</name>
</gene>
<accession>A0A1W7CUH0</accession>
<evidence type="ECO:0000256" key="1">
    <source>
        <dbReference type="SAM" id="MobiDB-lite"/>
    </source>
</evidence>
<dbReference type="AlphaFoldDB" id="A0A1W7CUH0"/>
<dbReference type="Proteomes" id="UP000194218">
    <property type="component" value="Chromosome"/>
</dbReference>
<dbReference type="EMBL" id="CP021121">
    <property type="protein sequence ID" value="ARQ68387.1"/>
    <property type="molecule type" value="Genomic_DNA"/>
</dbReference>
<evidence type="ECO:0000313" key="2">
    <source>
        <dbReference type="EMBL" id="ARQ68387.1"/>
    </source>
</evidence>
<reference evidence="2 3" key="1">
    <citation type="submission" date="2017-05" db="EMBL/GenBank/DDBJ databases">
        <title>Complete genome sequence of Streptomyces sp. SCSIO 03032 revealed the diverse biosynthetic pathways for its bioactive secondary metabolites.</title>
        <authorList>
            <person name="Ma L."/>
            <person name="Zhu Y."/>
            <person name="Zhang W."/>
            <person name="Zhang G."/>
            <person name="Tian X."/>
            <person name="Zhang S."/>
            <person name="Zhang C."/>
        </authorList>
    </citation>
    <scope>NUCLEOTIDE SEQUENCE [LARGE SCALE GENOMIC DNA]</scope>
    <source>
        <strain evidence="2 3">SCSIO 03032</strain>
    </source>
</reference>
<dbReference type="KEGG" id="smao:CAG99_05570"/>
<dbReference type="OrthoDB" id="4313158at2"/>
<proteinExistence type="predicted"/>
<evidence type="ECO:0000313" key="3">
    <source>
        <dbReference type="Proteomes" id="UP000194218"/>
    </source>
</evidence>
<organism evidence="2 3">
    <name type="scientific">Streptomyces marincola</name>
    <dbReference type="NCBI Taxonomy" id="2878388"/>
    <lineage>
        <taxon>Bacteria</taxon>
        <taxon>Bacillati</taxon>
        <taxon>Actinomycetota</taxon>
        <taxon>Actinomycetes</taxon>
        <taxon>Kitasatosporales</taxon>
        <taxon>Streptomycetaceae</taxon>
        <taxon>Streptomyces</taxon>
    </lineage>
</organism>
<feature type="region of interest" description="Disordered" evidence="1">
    <location>
        <begin position="18"/>
        <end position="57"/>
    </location>
</feature>
<keyword evidence="3" id="KW-1185">Reference proteome</keyword>